<accession>A0A7W3U2X7</accession>
<dbReference type="PROSITE" id="PS00949">
    <property type="entry name" value="AUTOINDUCER_SYNTH_1"/>
    <property type="match status" value="1"/>
</dbReference>
<dbReference type="GO" id="GO:0009372">
    <property type="term" value="P:quorum sensing"/>
    <property type="evidence" value="ECO:0007669"/>
    <property type="project" value="UniProtKB-UniRule"/>
</dbReference>
<dbReference type="EC" id="2.3.1.184" evidence="1 9"/>
<dbReference type="GO" id="GO:0061579">
    <property type="term" value="F:N-acyl homoserine lactone synthase activity"/>
    <property type="evidence" value="ECO:0007669"/>
    <property type="project" value="UniProtKB-UniRule"/>
</dbReference>
<dbReference type="SUPFAM" id="SSF55729">
    <property type="entry name" value="Acyl-CoA N-acyltransferases (Nat)"/>
    <property type="match status" value="1"/>
</dbReference>
<dbReference type="EMBL" id="JACHTE010000003">
    <property type="protein sequence ID" value="MBB1087943.1"/>
    <property type="molecule type" value="Genomic_DNA"/>
</dbReference>
<dbReference type="PRINTS" id="PR01549">
    <property type="entry name" value="AUTOINDCRSYN"/>
</dbReference>
<dbReference type="RefSeq" id="WP_182668721.1">
    <property type="nucleotide sequence ID" value="NZ_JACHTE010000003.1"/>
</dbReference>
<dbReference type="Gene3D" id="3.40.630.30">
    <property type="match status" value="1"/>
</dbReference>
<evidence type="ECO:0000256" key="1">
    <source>
        <dbReference type="ARBA" id="ARBA00012340"/>
    </source>
</evidence>
<dbReference type="Proteomes" id="UP000552587">
    <property type="component" value="Unassembled WGS sequence"/>
</dbReference>
<evidence type="ECO:0000256" key="8">
    <source>
        <dbReference type="PROSITE-ProRule" id="PRU00533"/>
    </source>
</evidence>
<dbReference type="InterPro" id="IPR016181">
    <property type="entry name" value="Acyl_CoA_acyltransferase"/>
</dbReference>
<evidence type="ECO:0000256" key="6">
    <source>
        <dbReference type="ARBA" id="ARBA00022929"/>
    </source>
</evidence>
<gene>
    <name evidence="10" type="ORF">H4F99_05500</name>
</gene>
<dbReference type="AlphaFoldDB" id="A0A7W3U2X7"/>
<evidence type="ECO:0000256" key="2">
    <source>
        <dbReference type="ARBA" id="ARBA00018768"/>
    </source>
</evidence>
<dbReference type="PANTHER" id="PTHR39322">
    <property type="entry name" value="ACYL-HOMOSERINE-LACTONE SYNTHASE"/>
    <property type="match status" value="1"/>
</dbReference>
<dbReference type="GO" id="GO:0007165">
    <property type="term" value="P:signal transduction"/>
    <property type="evidence" value="ECO:0007669"/>
    <property type="project" value="TreeGrafter"/>
</dbReference>
<keyword evidence="5 9" id="KW-0949">S-adenosyl-L-methionine</keyword>
<name>A0A7W3U2X7_9GAMM</name>
<sequence>MPTLTLARRSEARLPATLVDGMHRLRADVFHRRLGWEVRVHAGREIDAFDRLDPHYLVAHEGPVALGCARLLPTTGPNMLRDVFPRLIGAGTMPRSPSVWEVSRFAVARTAGGRHPRFGPLPASMVAELLHFSHARGATSVVGATSTAFERLLRGLALEVRRLGPTCRIGNVTSLAFELPLHACNMARLAAHRRPPELARAA</sequence>
<dbReference type="PROSITE" id="PS51187">
    <property type="entry name" value="AUTOINDUCER_SYNTH_2"/>
    <property type="match status" value="1"/>
</dbReference>
<keyword evidence="6 8" id="KW-0071">Autoinducer synthesis</keyword>
<proteinExistence type="inferred from homology"/>
<dbReference type="Pfam" id="PF00765">
    <property type="entry name" value="Autoind_synth"/>
    <property type="match status" value="1"/>
</dbReference>
<dbReference type="InterPro" id="IPR018311">
    <property type="entry name" value="Autoind_synth_CS"/>
</dbReference>
<evidence type="ECO:0000256" key="4">
    <source>
        <dbReference type="ARBA" id="ARBA00022679"/>
    </source>
</evidence>
<reference evidence="10 11" key="1">
    <citation type="submission" date="2020-07" db="EMBL/GenBank/DDBJ databases">
        <authorList>
            <person name="Xu S."/>
            <person name="Li A."/>
        </authorList>
    </citation>
    <scope>NUCLEOTIDE SEQUENCE [LARGE SCALE GENOMIC DNA]</scope>
    <source>
        <strain evidence="10 11">SG-8</strain>
    </source>
</reference>
<evidence type="ECO:0000256" key="5">
    <source>
        <dbReference type="ARBA" id="ARBA00022691"/>
    </source>
</evidence>
<evidence type="ECO:0000256" key="7">
    <source>
        <dbReference type="ARBA" id="ARBA00048576"/>
    </source>
</evidence>
<comment type="similarity">
    <text evidence="8 9">Belongs to the autoinducer synthase family.</text>
</comment>
<evidence type="ECO:0000256" key="9">
    <source>
        <dbReference type="RuleBase" id="RU361135"/>
    </source>
</evidence>
<dbReference type="InterPro" id="IPR001690">
    <property type="entry name" value="Autoind_synthase"/>
</dbReference>
<comment type="caution">
    <text evidence="10">The sequence shown here is derived from an EMBL/GenBank/DDBJ whole genome shotgun (WGS) entry which is preliminary data.</text>
</comment>
<keyword evidence="11" id="KW-1185">Reference proteome</keyword>
<keyword evidence="3 8" id="KW-0673">Quorum sensing</keyword>
<organism evidence="10 11">
    <name type="scientific">Marilutibacter penaei</name>
    <dbReference type="NCBI Taxonomy" id="2759900"/>
    <lineage>
        <taxon>Bacteria</taxon>
        <taxon>Pseudomonadati</taxon>
        <taxon>Pseudomonadota</taxon>
        <taxon>Gammaproteobacteria</taxon>
        <taxon>Lysobacterales</taxon>
        <taxon>Lysobacteraceae</taxon>
        <taxon>Marilutibacter</taxon>
    </lineage>
</organism>
<dbReference type="PANTHER" id="PTHR39322:SF1">
    <property type="entry name" value="ISOVALERYL-HOMOSERINE LACTONE SYNTHASE"/>
    <property type="match status" value="1"/>
</dbReference>
<evidence type="ECO:0000256" key="3">
    <source>
        <dbReference type="ARBA" id="ARBA00022654"/>
    </source>
</evidence>
<comment type="catalytic activity">
    <reaction evidence="7 9">
        <text>a fatty acyl-[ACP] + S-adenosyl-L-methionine = an N-acyl-L-homoserine lactone + S-methyl-5'-thioadenosine + holo-[ACP] + H(+)</text>
        <dbReference type="Rhea" id="RHEA:10096"/>
        <dbReference type="Rhea" id="RHEA-COMP:9685"/>
        <dbReference type="Rhea" id="RHEA-COMP:14125"/>
        <dbReference type="ChEBI" id="CHEBI:15378"/>
        <dbReference type="ChEBI" id="CHEBI:17509"/>
        <dbReference type="ChEBI" id="CHEBI:55474"/>
        <dbReference type="ChEBI" id="CHEBI:59789"/>
        <dbReference type="ChEBI" id="CHEBI:64479"/>
        <dbReference type="ChEBI" id="CHEBI:138651"/>
        <dbReference type="EC" id="2.3.1.184"/>
    </reaction>
</comment>
<keyword evidence="4 9" id="KW-0808">Transferase</keyword>
<evidence type="ECO:0000313" key="10">
    <source>
        <dbReference type="EMBL" id="MBB1087943.1"/>
    </source>
</evidence>
<evidence type="ECO:0000313" key="11">
    <source>
        <dbReference type="Proteomes" id="UP000552587"/>
    </source>
</evidence>
<protein>
    <recommendedName>
        <fullName evidence="2 9">Acyl-homoserine-lactone synthase</fullName>
        <ecNumber evidence="1 9">2.3.1.184</ecNumber>
    </recommendedName>
    <alternativeName>
        <fullName evidence="9">Autoinducer synthesis protein</fullName>
    </alternativeName>
</protein>